<evidence type="ECO:0000256" key="7">
    <source>
        <dbReference type="ARBA" id="ARBA00022660"/>
    </source>
</evidence>
<sequence>MTHHNEHHHHEDKHDPRKSFRIEDTFVPGGNGERIMIATQKELDENNIPLNYRDYCSHLLIELNKCRLAGFFLPWECSGLKHAYEQCQAAEYFFRQHKKQVRDYSIKEENKKKAEEKKN</sequence>
<evidence type="ECO:0000256" key="13">
    <source>
        <dbReference type="SAM" id="MobiDB-lite"/>
    </source>
</evidence>
<evidence type="ECO:0000256" key="12">
    <source>
        <dbReference type="ARBA" id="ARBA00023157"/>
    </source>
</evidence>
<dbReference type="InterPro" id="IPR008698">
    <property type="entry name" value="NDUB7"/>
</dbReference>
<evidence type="ECO:0000256" key="8">
    <source>
        <dbReference type="ARBA" id="ARBA00022792"/>
    </source>
</evidence>
<keyword evidence="11" id="KW-0472">Membrane</keyword>
<evidence type="ECO:0000256" key="1">
    <source>
        <dbReference type="ARBA" id="ARBA00003195"/>
    </source>
</evidence>
<dbReference type="Proteomes" id="UP000695562">
    <property type="component" value="Unassembled WGS sequence"/>
</dbReference>
<comment type="function">
    <text evidence="1">Accessory subunit of the mitochondrial membrane respiratory chain NADH dehydrogenase (Complex I), that is believed not to be involved in catalysis. Complex I functions in the transfer of electrons from NADH to the respiratory chain. The immediate electron acceptor for the enzyme is believed to be ubiquinone.</text>
</comment>
<protein>
    <recommendedName>
        <fullName evidence="5">NADH dehydrogenase [ubiquinone] 1 beta subcomplex subunit 7</fullName>
    </recommendedName>
</protein>
<evidence type="ECO:0000256" key="11">
    <source>
        <dbReference type="ARBA" id="ARBA00023136"/>
    </source>
</evidence>
<evidence type="ECO:0000256" key="5">
    <source>
        <dbReference type="ARBA" id="ARBA00018677"/>
    </source>
</evidence>
<organism evidence="14 15">
    <name type="scientific">Polysphondylium violaceum</name>
    <dbReference type="NCBI Taxonomy" id="133409"/>
    <lineage>
        <taxon>Eukaryota</taxon>
        <taxon>Amoebozoa</taxon>
        <taxon>Evosea</taxon>
        <taxon>Eumycetozoa</taxon>
        <taxon>Dictyostelia</taxon>
        <taxon>Dictyosteliales</taxon>
        <taxon>Dictyosteliaceae</taxon>
        <taxon>Polysphondylium</taxon>
    </lineage>
</organism>
<dbReference type="PANTHER" id="PTHR20900:SF0">
    <property type="entry name" value="NADH DEHYDROGENASE [UBIQUINONE] 1 BETA SUBCOMPLEX SUBUNIT 7"/>
    <property type="match status" value="1"/>
</dbReference>
<comment type="similarity">
    <text evidence="4">Belongs to the complex I NDUFB7 subunit family.</text>
</comment>
<accession>A0A8J4PP03</accession>
<keyword evidence="7" id="KW-0679">Respiratory chain</keyword>
<evidence type="ECO:0000256" key="2">
    <source>
        <dbReference type="ARBA" id="ARBA00004569"/>
    </source>
</evidence>
<comment type="subcellular location">
    <subcellularLocation>
        <location evidence="3">Mitochondrion inner membrane</location>
        <topology evidence="3">Peripheral membrane protein</topology>
    </subcellularLocation>
    <subcellularLocation>
        <location evidence="2">Mitochondrion intermembrane space</location>
    </subcellularLocation>
</comment>
<dbReference type="AlphaFoldDB" id="A0A8J4PP03"/>
<dbReference type="EMBL" id="AJWJ01000552">
    <property type="protein sequence ID" value="KAF2070041.1"/>
    <property type="molecule type" value="Genomic_DNA"/>
</dbReference>
<evidence type="ECO:0000256" key="10">
    <source>
        <dbReference type="ARBA" id="ARBA00023128"/>
    </source>
</evidence>
<comment type="caution">
    <text evidence="14">The sequence shown here is derived from an EMBL/GenBank/DDBJ whole genome shotgun (WGS) entry which is preliminary data.</text>
</comment>
<evidence type="ECO:0000256" key="6">
    <source>
        <dbReference type="ARBA" id="ARBA00022448"/>
    </source>
</evidence>
<feature type="compositionally biased region" description="Basic and acidic residues" evidence="13">
    <location>
        <begin position="8"/>
        <end position="24"/>
    </location>
</feature>
<keyword evidence="6" id="KW-0813">Transport</keyword>
<keyword evidence="12" id="KW-1015">Disulfide bond</keyword>
<evidence type="ECO:0000256" key="4">
    <source>
        <dbReference type="ARBA" id="ARBA00008006"/>
    </source>
</evidence>
<gene>
    <name evidence="14" type="ORF">CYY_008637</name>
</gene>
<proteinExistence type="inferred from homology"/>
<dbReference type="OrthoDB" id="268414at2759"/>
<reference evidence="14" key="1">
    <citation type="submission" date="2020-01" db="EMBL/GenBank/DDBJ databases">
        <title>Development of genomics and gene disruption for Polysphondylium violaceum indicates a role for the polyketide synthase stlB in stalk morphogenesis.</title>
        <authorList>
            <person name="Narita B."/>
            <person name="Kawabe Y."/>
            <person name="Kin K."/>
            <person name="Saito T."/>
            <person name="Gibbs R."/>
            <person name="Kuspa A."/>
            <person name="Muzny D."/>
            <person name="Queller D."/>
            <person name="Richards S."/>
            <person name="Strassman J."/>
            <person name="Sucgang R."/>
            <person name="Worley K."/>
            <person name="Schaap P."/>
        </authorList>
    </citation>
    <scope>NUCLEOTIDE SEQUENCE</scope>
    <source>
        <strain evidence="14">QSvi11</strain>
    </source>
</reference>
<evidence type="ECO:0000313" key="15">
    <source>
        <dbReference type="Proteomes" id="UP000695562"/>
    </source>
</evidence>
<evidence type="ECO:0000313" key="14">
    <source>
        <dbReference type="EMBL" id="KAF2070041.1"/>
    </source>
</evidence>
<dbReference type="GO" id="GO:0005758">
    <property type="term" value="C:mitochondrial intermembrane space"/>
    <property type="evidence" value="ECO:0007669"/>
    <property type="project" value="UniProtKB-SubCell"/>
</dbReference>
<evidence type="ECO:0000256" key="3">
    <source>
        <dbReference type="ARBA" id="ARBA00004637"/>
    </source>
</evidence>
<keyword evidence="15" id="KW-1185">Reference proteome</keyword>
<dbReference type="PANTHER" id="PTHR20900">
    <property type="entry name" value="NADH:UBIQUINONE OXIDOREDUCTASE B18-LIKE SUBUNIT"/>
    <property type="match status" value="1"/>
</dbReference>
<dbReference type="Pfam" id="PF05676">
    <property type="entry name" value="NDUF_B7"/>
    <property type="match status" value="1"/>
</dbReference>
<keyword evidence="9" id="KW-0249">Electron transport</keyword>
<dbReference type="GO" id="GO:0005743">
    <property type="term" value="C:mitochondrial inner membrane"/>
    <property type="evidence" value="ECO:0007669"/>
    <property type="project" value="UniProtKB-SubCell"/>
</dbReference>
<evidence type="ECO:0000256" key="9">
    <source>
        <dbReference type="ARBA" id="ARBA00022982"/>
    </source>
</evidence>
<keyword evidence="8" id="KW-0999">Mitochondrion inner membrane</keyword>
<feature type="region of interest" description="Disordered" evidence="13">
    <location>
        <begin position="1"/>
        <end position="24"/>
    </location>
</feature>
<dbReference type="PROSITE" id="PS51808">
    <property type="entry name" value="CHCH"/>
    <property type="match status" value="1"/>
</dbReference>
<keyword evidence="10" id="KW-0496">Mitochondrion</keyword>
<name>A0A8J4PP03_9MYCE</name>